<evidence type="ECO:0000313" key="5">
    <source>
        <dbReference type="Proteomes" id="UP000653411"/>
    </source>
</evidence>
<dbReference type="Proteomes" id="UP000653411">
    <property type="component" value="Unassembled WGS sequence"/>
</dbReference>
<evidence type="ECO:0000256" key="2">
    <source>
        <dbReference type="SAM" id="Phobius"/>
    </source>
</evidence>
<feature type="transmembrane region" description="Helical" evidence="2">
    <location>
        <begin position="738"/>
        <end position="767"/>
    </location>
</feature>
<dbReference type="SUPFAM" id="SSF52540">
    <property type="entry name" value="P-loop containing nucleoside triphosphate hydrolases"/>
    <property type="match status" value="1"/>
</dbReference>
<evidence type="ECO:0000313" key="4">
    <source>
        <dbReference type="EMBL" id="GGN44327.1"/>
    </source>
</evidence>
<sequence>MDWLTPGPVAPHLVRAVLVAVEQDSHDSHDSLAGPAADVLRLARHLLDKGVPAGNISLLITPRDEARAETEREAEKLGLPFAPASLKNVVDNTPGRPEQSRCEVLILFWSGHGAMTDSSPPERILYVEDATAQQPWALSLAQLCFFLRQRVNQSLQRQVLLIDTCAWYLDAADGQPMLIPLPTAGRAARRPVEQFVLCASRDGQGALNHPGRAASEFAEVVLAALAEDPSGVPPDIGHLTQRVENHFNERNSDYTRQTPVTLYRRSPNGSERDISSGLTDARPQLPAAPAHLRPAVGELHERSRLLIGRFLDSSPGISAVEGAGLIDVPFRTLTRNTGHPPGAAYESVVRFYNHLPRGCLVVTGQAGSGKTFLAAHLVDLLLRQRRPRTSESEPAWHPVPVLIPLYHWKPPSRLQPDGTRSYEDDLLRYFENWLADELVVQQLCTHGRTARALVHGRWVLPVLDGLDEAHGAAGGTTAQSPARRRAGNSPADSMPSARDPDQVTQLVTAINRYTLREDSPVIVTTRDAQDDESPAARLQGCVVEMERLSVNDIETSLRTAFPGYLNAPEWADVRHDLSPQGARVVAHRLDTPWKLVLAIRALHSPDPVVHPHELAEQGHGVEEALHERLLAAFVPAACVEQVAEPPRWTDPAVVTPWLARLARHLESRDSGDLTLNGLWPMAGSGRVKAVQAVVHGLAVVFFALACVLAVAGGPGKGAYAWEALADSPALSGRAAFRFWGTCGFGVVLAGAAVFTACMPYSMIPKVVRRTRGLRLRRARKDTKTRLRRILSGCEIGSAIGTGFGLSTFLLFGPWPGIIVGCAVGIPLGWLMEAKVGLDRTLSGNFAPEFYWVCECAAALLGGVAGAVAFTFAGGGTWAGAVFGAAVGYFGSFAIGLIAWLRYVVAMSLMKGQGLLPWKMAAFLDWAHRVGILRVQGVSWQFRHAELRSWLAEWPDPDETPSGGGPRRARRFLPTPW</sequence>
<feature type="transmembrane region" description="Helical" evidence="2">
    <location>
        <begin position="689"/>
        <end position="711"/>
    </location>
</feature>
<keyword evidence="2" id="KW-0472">Membrane</keyword>
<reference evidence="4" key="2">
    <citation type="submission" date="2020-09" db="EMBL/GenBank/DDBJ databases">
        <authorList>
            <person name="Sun Q."/>
            <person name="Zhou Y."/>
        </authorList>
    </citation>
    <scope>NUCLEOTIDE SEQUENCE</scope>
    <source>
        <strain evidence="4">CGMCC 4.7110</strain>
    </source>
</reference>
<organism evidence="4 5">
    <name type="scientific">Streptomyces fuscichromogenes</name>
    <dbReference type="NCBI Taxonomy" id="1324013"/>
    <lineage>
        <taxon>Bacteria</taxon>
        <taxon>Bacillati</taxon>
        <taxon>Actinomycetota</taxon>
        <taxon>Actinomycetes</taxon>
        <taxon>Kitasatosporales</taxon>
        <taxon>Streptomycetaceae</taxon>
        <taxon>Streptomyces</taxon>
    </lineage>
</organism>
<evidence type="ECO:0000259" key="3">
    <source>
        <dbReference type="Pfam" id="PF05729"/>
    </source>
</evidence>
<keyword evidence="5" id="KW-1185">Reference proteome</keyword>
<proteinExistence type="predicted"/>
<comment type="caution">
    <text evidence="4">The sequence shown here is derived from an EMBL/GenBank/DDBJ whole genome shotgun (WGS) entry which is preliminary data.</text>
</comment>
<gene>
    <name evidence="4" type="ORF">GCM10011578_095160</name>
</gene>
<feature type="transmembrane region" description="Helical" evidence="2">
    <location>
        <begin position="817"/>
        <end position="837"/>
    </location>
</feature>
<dbReference type="EMBL" id="BMML01000042">
    <property type="protein sequence ID" value="GGN44327.1"/>
    <property type="molecule type" value="Genomic_DNA"/>
</dbReference>
<feature type="region of interest" description="Disordered" evidence="1">
    <location>
        <begin position="471"/>
        <end position="501"/>
    </location>
</feature>
<dbReference type="InterPro" id="IPR027417">
    <property type="entry name" value="P-loop_NTPase"/>
</dbReference>
<feature type="transmembrane region" description="Helical" evidence="2">
    <location>
        <begin position="849"/>
        <end position="871"/>
    </location>
</feature>
<keyword evidence="2" id="KW-1133">Transmembrane helix</keyword>
<reference evidence="4" key="1">
    <citation type="journal article" date="2014" name="Int. J. Syst. Evol. Microbiol.">
        <title>Complete genome sequence of Corynebacterium casei LMG S-19264T (=DSM 44701T), isolated from a smear-ripened cheese.</title>
        <authorList>
            <consortium name="US DOE Joint Genome Institute (JGI-PGF)"/>
            <person name="Walter F."/>
            <person name="Albersmeier A."/>
            <person name="Kalinowski J."/>
            <person name="Ruckert C."/>
        </authorList>
    </citation>
    <scope>NUCLEOTIDE SEQUENCE</scope>
    <source>
        <strain evidence="4">CGMCC 4.7110</strain>
    </source>
</reference>
<protein>
    <recommendedName>
        <fullName evidence="3">NACHT domain-containing protein</fullName>
    </recommendedName>
</protein>
<dbReference type="InterPro" id="IPR007111">
    <property type="entry name" value="NACHT_NTPase"/>
</dbReference>
<keyword evidence="2" id="KW-0812">Transmembrane</keyword>
<evidence type="ECO:0000256" key="1">
    <source>
        <dbReference type="SAM" id="MobiDB-lite"/>
    </source>
</evidence>
<feature type="region of interest" description="Disordered" evidence="1">
    <location>
        <begin position="256"/>
        <end position="289"/>
    </location>
</feature>
<accession>A0A917XNQ3</accession>
<feature type="transmembrane region" description="Helical" evidence="2">
    <location>
        <begin position="877"/>
        <end position="900"/>
    </location>
</feature>
<feature type="domain" description="NACHT" evidence="3">
    <location>
        <begin position="360"/>
        <end position="561"/>
    </location>
</feature>
<dbReference type="Pfam" id="PF05729">
    <property type="entry name" value="NACHT"/>
    <property type="match status" value="1"/>
</dbReference>
<name>A0A917XNQ3_9ACTN</name>
<dbReference type="Gene3D" id="3.40.50.300">
    <property type="entry name" value="P-loop containing nucleotide triphosphate hydrolases"/>
    <property type="match status" value="1"/>
</dbReference>
<dbReference type="AlphaFoldDB" id="A0A917XNQ3"/>